<keyword evidence="4" id="KW-0699">rRNA-binding</keyword>
<dbReference type="InterPro" id="IPR001648">
    <property type="entry name" value="Ribosomal_bS18"/>
</dbReference>
<evidence type="ECO:0000313" key="7">
    <source>
        <dbReference type="Proteomes" id="UP000228775"/>
    </source>
</evidence>
<evidence type="ECO:0000256" key="3">
    <source>
        <dbReference type="ARBA" id="ARBA00023274"/>
    </source>
</evidence>
<evidence type="ECO:0000256" key="2">
    <source>
        <dbReference type="ARBA" id="ARBA00022980"/>
    </source>
</evidence>
<dbReference type="PANTHER" id="PTHR13479">
    <property type="entry name" value="30S RIBOSOMAL PROTEIN S18"/>
    <property type="match status" value="1"/>
</dbReference>
<accession>A0A2M7AX77</accession>
<dbReference type="HAMAP" id="MF_00270">
    <property type="entry name" value="Ribosomal_bS18"/>
    <property type="match status" value="1"/>
</dbReference>
<comment type="subunit">
    <text evidence="4">Part of the 30S ribosomal subunit. Forms a tight heterodimer with protein bS6.</text>
</comment>
<gene>
    <name evidence="4 6" type="primary">rpsR</name>
    <name evidence="6" type="ORF">COS76_01810</name>
</gene>
<dbReference type="Gene3D" id="4.10.640.10">
    <property type="entry name" value="Ribosomal protein S18"/>
    <property type="match status" value="1"/>
</dbReference>
<reference evidence="7" key="1">
    <citation type="submission" date="2017-09" db="EMBL/GenBank/DDBJ databases">
        <title>Depth-based differentiation of microbial function through sediment-hosted aquifers and enrichment of novel symbionts in the deep terrestrial subsurface.</title>
        <authorList>
            <person name="Probst A.J."/>
            <person name="Ladd B."/>
            <person name="Jarett J.K."/>
            <person name="Geller-Mcgrath D.E."/>
            <person name="Sieber C.M.K."/>
            <person name="Emerson J.B."/>
            <person name="Anantharaman K."/>
            <person name="Thomas B.C."/>
            <person name="Malmstrom R."/>
            <person name="Stieglmeier M."/>
            <person name="Klingl A."/>
            <person name="Woyke T."/>
            <person name="Ryan C.M."/>
            <person name="Banfield J.F."/>
        </authorList>
    </citation>
    <scope>NUCLEOTIDE SEQUENCE [LARGE SCALE GENOMIC DNA]</scope>
</reference>
<name>A0A2M7AX77_9BACT</name>
<evidence type="ECO:0000256" key="4">
    <source>
        <dbReference type="HAMAP-Rule" id="MF_00270"/>
    </source>
</evidence>
<dbReference type="PRINTS" id="PR00974">
    <property type="entry name" value="RIBOSOMALS18"/>
</dbReference>
<dbReference type="AlphaFoldDB" id="A0A2M7AX77"/>
<comment type="similarity">
    <text evidence="1 4 5">Belongs to the bacterial ribosomal protein bS18 family.</text>
</comment>
<keyword evidence="2 4" id="KW-0689">Ribosomal protein</keyword>
<dbReference type="Pfam" id="PF01084">
    <property type="entry name" value="Ribosomal_S18"/>
    <property type="match status" value="1"/>
</dbReference>
<comment type="caution">
    <text evidence="6">The sequence shown here is derived from an EMBL/GenBank/DDBJ whole genome shotgun (WGS) entry which is preliminary data.</text>
</comment>
<evidence type="ECO:0000313" key="6">
    <source>
        <dbReference type="EMBL" id="PIU75241.1"/>
    </source>
</evidence>
<dbReference type="Proteomes" id="UP000228775">
    <property type="component" value="Unassembled WGS sequence"/>
</dbReference>
<evidence type="ECO:0000256" key="1">
    <source>
        <dbReference type="ARBA" id="ARBA00005589"/>
    </source>
</evidence>
<dbReference type="SUPFAM" id="SSF46911">
    <property type="entry name" value="Ribosomal protein S18"/>
    <property type="match status" value="1"/>
</dbReference>
<dbReference type="GO" id="GO:0006412">
    <property type="term" value="P:translation"/>
    <property type="evidence" value="ECO:0007669"/>
    <property type="project" value="UniProtKB-UniRule"/>
</dbReference>
<comment type="function">
    <text evidence="4">Binds as a heterodimer with protein bS6 to the central domain of the 16S rRNA, where it helps stabilize the platform of the 30S subunit.</text>
</comment>
<dbReference type="PANTHER" id="PTHR13479:SF40">
    <property type="entry name" value="SMALL RIBOSOMAL SUBUNIT PROTEIN BS18M"/>
    <property type="match status" value="1"/>
</dbReference>
<dbReference type="InterPro" id="IPR036870">
    <property type="entry name" value="Ribosomal_bS18_sf"/>
</dbReference>
<sequence>MFRKSYQKSRPISTVCYFCQQGIKEIDYQDTILLKKFISAQAKIMNPKRTGTCKKHQRILGQAIKRARYLALLPFTNR</sequence>
<dbReference type="GO" id="GO:0022627">
    <property type="term" value="C:cytosolic small ribosomal subunit"/>
    <property type="evidence" value="ECO:0007669"/>
    <property type="project" value="TreeGrafter"/>
</dbReference>
<dbReference type="EMBL" id="PEVY01000039">
    <property type="protein sequence ID" value="PIU75241.1"/>
    <property type="molecule type" value="Genomic_DNA"/>
</dbReference>
<evidence type="ECO:0000256" key="5">
    <source>
        <dbReference type="RuleBase" id="RU003910"/>
    </source>
</evidence>
<keyword evidence="3 4" id="KW-0687">Ribonucleoprotein</keyword>
<dbReference type="GO" id="GO:0003735">
    <property type="term" value="F:structural constituent of ribosome"/>
    <property type="evidence" value="ECO:0007669"/>
    <property type="project" value="InterPro"/>
</dbReference>
<protein>
    <recommendedName>
        <fullName evidence="4">Small ribosomal subunit protein bS18</fullName>
    </recommendedName>
</protein>
<dbReference type="GO" id="GO:0070181">
    <property type="term" value="F:small ribosomal subunit rRNA binding"/>
    <property type="evidence" value="ECO:0007669"/>
    <property type="project" value="TreeGrafter"/>
</dbReference>
<keyword evidence="4" id="KW-0694">RNA-binding</keyword>
<dbReference type="NCBIfam" id="TIGR00165">
    <property type="entry name" value="S18"/>
    <property type="match status" value="1"/>
</dbReference>
<organism evidence="6 7">
    <name type="scientific">Candidatus Portnoybacteria bacterium CG06_land_8_20_14_3_00_39_12</name>
    <dbReference type="NCBI Taxonomy" id="1974809"/>
    <lineage>
        <taxon>Bacteria</taxon>
        <taxon>Candidatus Portnoyibacteriota</taxon>
    </lineage>
</organism>
<proteinExistence type="inferred from homology"/>